<keyword evidence="2" id="KW-1185">Reference proteome</keyword>
<accession>A0A915PYH1</accession>
<organism evidence="2 3">
    <name type="scientific">Setaria digitata</name>
    <dbReference type="NCBI Taxonomy" id="48799"/>
    <lineage>
        <taxon>Eukaryota</taxon>
        <taxon>Metazoa</taxon>
        <taxon>Ecdysozoa</taxon>
        <taxon>Nematoda</taxon>
        <taxon>Chromadorea</taxon>
        <taxon>Rhabditida</taxon>
        <taxon>Spirurina</taxon>
        <taxon>Spiruromorpha</taxon>
        <taxon>Filarioidea</taxon>
        <taxon>Setariidae</taxon>
        <taxon>Setaria</taxon>
    </lineage>
</organism>
<evidence type="ECO:0000256" key="1">
    <source>
        <dbReference type="SAM" id="MobiDB-lite"/>
    </source>
</evidence>
<evidence type="ECO:0000313" key="3">
    <source>
        <dbReference type="WBParaSite" id="sdigi.contig592.g9145.t1"/>
    </source>
</evidence>
<proteinExistence type="predicted"/>
<reference evidence="3" key="1">
    <citation type="submission" date="2022-11" db="UniProtKB">
        <authorList>
            <consortium name="WormBaseParasite"/>
        </authorList>
    </citation>
    <scope>IDENTIFICATION</scope>
</reference>
<name>A0A915PYH1_9BILA</name>
<dbReference type="WBParaSite" id="sdigi.contig592.g9145.t1">
    <property type="protein sequence ID" value="sdigi.contig592.g9145.t1"/>
    <property type="gene ID" value="sdigi.contig592.g9145"/>
</dbReference>
<evidence type="ECO:0000313" key="2">
    <source>
        <dbReference type="Proteomes" id="UP000887581"/>
    </source>
</evidence>
<dbReference type="AlphaFoldDB" id="A0A915PYH1"/>
<feature type="region of interest" description="Disordered" evidence="1">
    <location>
        <begin position="152"/>
        <end position="188"/>
    </location>
</feature>
<sequence>MQNIRGRARMLARRHARVHFNLGGRMRSSTSYDTLSDDTTRDSVLKQILEDSLTAARISHEQYLLDDLIDFVENSVSDEMKLQIFIGKDDQRWYAKRLKRGLLNWITRNETELREIDALENRVMKRYTQITHENRCLQRIFTDMKRFANPTNDSFENIESSSELDTSKTQSSLTCYENEEKDSKSDKS</sequence>
<feature type="compositionally biased region" description="Polar residues" evidence="1">
    <location>
        <begin position="152"/>
        <end position="175"/>
    </location>
</feature>
<protein>
    <submittedName>
        <fullName evidence="3">Uncharacterized protein</fullName>
    </submittedName>
</protein>
<dbReference type="Proteomes" id="UP000887581">
    <property type="component" value="Unplaced"/>
</dbReference>